<dbReference type="Proteomes" id="UP000321118">
    <property type="component" value="Unassembled WGS sequence"/>
</dbReference>
<dbReference type="PANTHER" id="PTHR42852:SF13">
    <property type="entry name" value="PROTEIN DIPZ"/>
    <property type="match status" value="1"/>
</dbReference>
<keyword evidence="2" id="KW-1003">Cell membrane</keyword>
<dbReference type="PROSITE" id="PS51352">
    <property type="entry name" value="THIOREDOXIN_2"/>
    <property type="match status" value="1"/>
</dbReference>
<dbReference type="SUPFAM" id="SSF52833">
    <property type="entry name" value="Thioredoxin-like"/>
    <property type="match status" value="1"/>
</dbReference>
<feature type="transmembrane region" description="Helical" evidence="6">
    <location>
        <begin position="92"/>
        <end position="116"/>
    </location>
</feature>
<feature type="domain" description="Thioredoxin" evidence="7">
    <location>
        <begin position="201"/>
        <end position="349"/>
    </location>
</feature>
<dbReference type="Pfam" id="PF17991">
    <property type="entry name" value="Thioredoxin_10"/>
    <property type="match status" value="1"/>
</dbReference>
<comment type="subcellular location">
    <subcellularLocation>
        <location evidence="1">Cell membrane</location>
        <topology evidence="1">Multi-pass membrane protein</topology>
    </subcellularLocation>
</comment>
<reference evidence="8 9" key="1">
    <citation type="submission" date="2019-07" db="EMBL/GenBank/DDBJ databases">
        <title>Whole genome shotgun sequence of Cellulomonas xylanilytica NBRC 101102.</title>
        <authorList>
            <person name="Hosoyama A."/>
            <person name="Uohara A."/>
            <person name="Ohji S."/>
            <person name="Ichikawa N."/>
        </authorList>
    </citation>
    <scope>NUCLEOTIDE SEQUENCE [LARGE SCALE GENOMIC DNA]</scope>
    <source>
        <strain evidence="8 9">NBRC 101102</strain>
    </source>
</reference>
<dbReference type="EMBL" id="BJUB01000007">
    <property type="protein sequence ID" value="GEK21948.1"/>
    <property type="molecule type" value="Genomic_DNA"/>
</dbReference>
<dbReference type="InterPro" id="IPR003834">
    <property type="entry name" value="Cyt_c_assmbl_TM_dom"/>
</dbReference>
<dbReference type="Gene3D" id="2.60.120.260">
    <property type="entry name" value="Galactose-binding domain-like"/>
    <property type="match status" value="1"/>
</dbReference>
<comment type="caution">
    <text evidence="8">The sequence shown here is derived from an EMBL/GenBank/DDBJ whole genome shotgun (WGS) entry which is preliminary data.</text>
</comment>
<keyword evidence="5 6" id="KW-0472">Membrane</keyword>
<dbReference type="PANTHER" id="PTHR42852">
    <property type="entry name" value="THIOL:DISULFIDE INTERCHANGE PROTEIN DSBE"/>
    <property type="match status" value="1"/>
</dbReference>
<dbReference type="Gene3D" id="3.40.30.10">
    <property type="entry name" value="Glutaredoxin"/>
    <property type="match status" value="1"/>
</dbReference>
<evidence type="ECO:0000313" key="9">
    <source>
        <dbReference type="Proteomes" id="UP000321118"/>
    </source>
</evidence>
<dbReference type="GO" id="GO:0016209">
    <property type="term" value="F:antioxidant activity"/>
    <property type="evidence" value="ECO:0007669"/>
    <property type="project" value="InterPro"/>
</dbReference>
<evidence type="ECO:0000256" key="4">
    <source>
        <dbReference type="ARBA" id="ARBA00022989"/>
    </source>
</evidence>
<dbReference type="Pfam" id="PF00578">
    <property type="entry name" value="AhpC-TSA"/>
    <property type="match status" value="1"/>
</dbReference>
<dbReference type="InterPro" id="IPR050553">
    <property type="entry name" value="Thioredoxin_ResA/DsbE_sf"/>
</dbReference>
<dbReference type="InterPro" id="IPR000866">
    <property type="entry name" value="AhpC/TSA"/>
</dbReference>
<evidence type="ECO:0000256" key="6">
    <source>
        <dbReference type="SAM" id="Phobius"/>
    </source>
</evidence>
<keyword evidence="9" id="KW-1185">Reference proteome</keyword>
<keyword evidence="3 6" id="KW-0812">Transmembrane</keyword>
<feature type="transmembrane region" description="Helical" evidence="6">
    <location>
        <begin position="12"/>
        <end position="30"/>
    </location>
</feature>
<protein>
    <recommendedName>
        <fullName evidence="7">Thioredoxin domain-containing protein</fullName>
    </recommendedName>
</protein>
<gene>
    <name evidence="8" type="ORF">CXY01_24680</name>
</gene>
<dbReference type="CDD" id="cd03012">
    <property type="entry name" value="TlpA_like_DipZ_like"/>
    <property type="match status" value="1"/>
</dbReference>
<feature type="transmembrane region" description="Helical" evidence="6">
    <location>
        <begin position="128"/>
        <end position="147"/>
    </location>
</feature>
<feature type="transmembrane region" description="Helical" evidence="6">
    <location>
        <begin position="51"/>
        <end position="80"/>
    </location>
</feature>
<dbReference type="AlphaFoldDB" id="A0A510V500"/>
<name>A0A510V500_9CELL</name>
<evidence type="ECO:0000256" key="2">
    <source>
        <dbReference type="ARBA" id="ARBA00022475"/>
    </source>
</evidence>
<organism evidence="8 9">
    <name type="scientific">Cellulomonas xylanilytica</name>
    <dbReference type="NCBI Taxonomy" id="233583"/>
    <lineage>
        <taxon>Bacteria</taxon>
        <taxon>Bacillati</taxon>
        <taxon>Actinomycetota</taxon>
        <taxon>Actinomycetes</taxon>
        <taxon>Micrococcales</taxon>
        <taxon>Cellulomonadaceae</taxon>
        <taxon>Cellulomonas</taxon>
    </lineage>
</organism>
<dbReference type="RefSeq" id="WP_246125285.1">
    <property type="nucleotide sequence ID" value="NZ_BJUB01000007.1"/>
</dbReference>
<dbReference type="InterPro" id="IPR036249">
    <property type="entry name" value="Thioredoxin-like_sf"/>
</dbReference>
<sequence>MLLNLLGLPQDLLRWAGIAVLALLGLGLLVPRFEEVLERPFQRLTPKRAPGAARGGFVLGLGLGAVYVPCAGPVLAAITVAGATGSVGPGTVVLTVSFALGAAIPLLVLALAGRRVAERIAAFRTHQLAIRAAGGALMIALALALAFNVTDAIQRALPGYTESLQARVAANETVREQLDLGGLVTDENRQLAECSNNSAVLEDCGPAPEIRGIETWLNTPDGAPVELADLRGKVVLLDFWAYSCINCQRSVPHVTAWREAYGDAGLEVIGVHTPEYAFERETRNVVDGAERLGITYPVAQDNSYATWTAYRNRYWPAHYLIDADGQIRQVSQGEGGYAQTETLIRELLQEADPQAELPARTQVDDTTPDGDVTQETFLSVGKKVNVAGDYREGEATYTFPEEQAADTVAFGGTWTTDYQGATAGPDAGLRLRYHAKVVQVVLGGTGTVEALIRDGSGKVVDRVEVAVEGSPRAYSLVTADSIGQGSLDLMVSEGVQAFSFTFG</sequence>
<dbReference type="InterPro" id="IPR013766">
    <property type="entry name" value="Thioredoxin_domain"/>
</dbReference>
<evidence type="ECO:0000259" key="7">
    <source>
        <dbReference type="PROSITE" id="PS51352"/>
    </source>
</evidence>
<evidence type="ECO:0000313" key="8">
    <source>
        <dbReference type="EMBL" id="GEK21948.1"/>
    </source>
</evidence>
<dbReference type="GO" id="GO:0016491">
    <property type="term" value="F:oxidoreductase activity"/>
    <property type="evidence" value="ECO:0007669"/>
    <property type="project" value="InterPro"/>
</dbReference>
<evidence type="ECO:0000256" key="3">
    <source>
        <dbReference type="ARBA" id="ARBA00022692"/>
    </source>
</evidence>
<dbReference type="GO" id="GO:0017004">
    <property type="term" value="P:cytochrome complex assembly"/>
    <property type="evidence" value="ECO:0007669"/>
    <property type="project" value="InterPro"/>
</dbReference>
<proteinExistence type="predicted"/>
<accession>A0A510V500</accession>
<keyword evidence="4 6" id="KW-1133">Transmembrane helix</keyword>
<evidence type="ECO:0000256" key="1">
    <source>
        <dbReference type="ARBA" id="ARBA00004651"/>
    </source>
</evidence>
<dbReference type="Pfam" id="PF02683">
    <property type="entry name" value="DsbD_TM"/>
    <property type="match status" value="1"/>
</dbReference>
<evidence type="ECO:0000256" key="5">
    <source>
        <dbReference type="ARBA" id="ARBA00023136"/>
    </source>
</evidence>
<dbReference type="InterPro" id="IPR041017">
    <property type="entry name" value="Thioredoxin_10"/>
</dbReference>
<dbReference type="GO" id="GO:0005886">
    <property type="term" value="C:plasma membrane"/>
    <property type="evidence" value="ECO:0007669"/>
    <property type="project" value="UniProtKB-SubCell"/>
</dbReference>